<dbReference type="Pfam" id="PF02624">
    <property type="entry name" value="YcaO"/>
    <property type="match status" value="1"/>
</dbReference>
<dbReference type="PANTHER" id="PTHR37809:SF1">
    <property type="entry name" value="RIBOSOMAL PROTEIN S12 METHYLTHIOTRANSFERASE ACCESSORY FACTOR YCAO"/>
    <property type="match status" value="1"/>
</dbReference>
<keyword evidence="3" id="KW-1185">Reference proteome</keyword>
<dbReference type="RefSeq" id="WP_317637492.1">
    <property type="nucleotide sequence ID" value="NZ_AP026803.1"/>
</dbReference>
<sequence>MQFERECESTTAHENISNFFHNSGMKAIFKSFFSIDIGLQIVECKLFKNDVEISVGMGKGSGKEPVLGSEFESLEHYYYNHQRHEKNVRSVIDIIGQNNGLASDPALEFVKEYYVNVDSFKSINKNENLFYPSFLNDTNYVETDLKDNHSSNYSSDNGVASGSSVAEATMHSINELIERDTISKFLIKYGLNQNQDVIANLIDINSLPSRLRRLVFSIEKTVNAELELVKIINIYSIPTYMAVIINKQISPISFYGSGTSLSEEYAIERAITEAFQLFCVSGKEDKNIYYRIEKIWNNIPIMKDMLTLNFINELNKIECSKTKKIELSLNDLLNKEVEILSSHRVDIFRRVILNNKSFSLVQCLIPEFERFNLVLEGQLVLPRIAIDNSK</sequence>
<evidence type="ECO:0000313" key="3">
    <source>
        <dbReference type="Proteomes" id="UP001321741"/>
    </source>
</evidence>
<dbReference type="Proteomes" id="UP001321741">
    <property type="component" value="Chromosome"/>
</dbReference>
<gene>
    <name evidence="2" type="ORF">KIM322_00210</name>
</gene>
<proteinExistence type="predicted"/>
<accession>A0ABM8BEW9</accession>
<dbReference type="PROSITE" id="PS51664">
    <property type="entry name" value="YCAO"/>
    <property type="match status" value="1"/>
</dbReference>
<organism evidence="2 3">
    <name type="scientific">Lactobacillus xylocopicola</name>
    <dbReference type="NCBI Taxonomy" id="2976676"/>
    <lineage>
        <taxon>Bacteria</taxon>
        <taxon>Bacillati</taxon>
        <taxon>Bacillota</taxon>
        <taxon>Bacilli</taxon>
        <taxon>Lactobacillales</taxon>
        <taxon>Lactobacillaceae</taxon>
        <taxon>Lactobacillus</taxon>
    </lineage>
</organism>
<dbReference type="Gene3D" id="3.30.1330.230">
    <property type="match status" value="1"/>
</dbReference>
<protein>
    <recommendedName>
        <fullName evidence="1">YcaO domain-containing protein</fullName>
    </recommendedName>
</protein>
<evidence type="ECO:0000259" key="1">
    <source>
        <dbReference type="PROSITE" id="PS51664"/>
    </source>
</evidence>
<dbReference type="PANTHER" id="PTHR37809">
    <property type="entry name" value="RIBOSOMAL PROTEIN S12 METHYLTHIOTRANSFERASE ACCESSORY FACTOR YCAO"/>
    <property type="match status" value="1"/>
</dbReference>
<dbReference type="EMBL" id="AP026803">
    <property type="protein sequence ID" value="BDR59760.1"/>
    <property type="molecule type" value="Genomic_DNA"/>
</dbReference>
<feature type="domain" description="YcaO" evidence="1">
    <location>
        <begin position="56"/>
        <end position="390"/>
    </location>
</feature>
<dbReference type="InterPro" id="IPR003776">
    <property type="entry name" value="YcaO-like_dom"/>
</dbReference>
<reference evidence="2 3" key="1">
    <citation type="journal article" date="2023" name="Microbiol. Spectr.">
        <title>Symbiosis of Carpenter Bees with Uncharacterized Lactic Acid Bacteria Showing NAD Auxotrophy.</title>
        <authorList>
            <person name="Kawasaki S."/>
            <person name="Ozawa K."/>
            <person name="Mori T."/>
            <person name="Yamamoto A."/>
            <person name="Ito M."/>
            <person name="Ohkuma M."/>
            <person name="Sakamoto M."/>
            <person name="Matsutani M."/>
        </authorList>
    </citation>
    <scope>NUCLEOTIDE SEQUENCE [LARGE SCALE GENOMIC DNA]</scope>
    <source>
        <strain evidence="2 3">Kim32-2</strain>
    </source>
</reference>
<name>A0ABM8BEW9_9LACO</name>
<evidence type="ECO:0000313" key="2">
    <source>
        <dbReference type="EMBL" id="BDR59760.1"/>
    </source>
</evidence>